<dbReference type="InterPro" id="IPR000644">
    <property type="entry name" value="CBS_dom"/>
</dbReference>
<dbReference type="InterPro" id="IPR005170">
    <property type="entry name" value="Transptr-assoc_dom"/>
</dbReference>
<dbReference type="Proteomes" id="UP001524478">
    <property type="component" value="Unassembled WGS sequence"/>
</dbReference>
<gene>
    <name evidence="13" type="ORF">NE686_20960</name>
</gene>
<dbReference type="Pfam" id="PF01595">
    <property type="entry name" value="CNNM"/>
    <property type="match status" value="1"/>
</dbReference>
<feature type="domain" description="CNNM transmembrane" evidence="12">
    <location>
        <begin position="2"/>
        <end position="190"/>
    </location>
</feature>
<dbReference type="PANTHER" id="PTHR22777">
    <property type="entry name" value="HEMOLYSIN-RELATED"/>
    <property type="match status" value="1"/>
</dbReference>
<dbReference type="PROSITE" id="PS51846">
    <property type="entry name" value="CNNM"/>
    <property type="match status" value="1"/>
</dbReference>
<keyword evidence="3 9" id="KW-0812">Transmembrane</keyword>
<dbReference type="Pfam" id="PF03471">
    <property type="entry name" value="CorC_HlyC"/>
    <property type="match status" value="1"/>
</dbReference>
<dbReference type="InterPro" id="IPR036318">
    <property type="entry name" value="FAD-bd_PCMH-like_sf"/>
</dbReference>
<feature type="domain" description="CBS" evidence="11">
    <location>
        <begin position="209"/>
        <end position="270"/>
    </location>
</feature>
<feature type="transmembrane region" description="Helical" evidence="10">
    <location>
        <begin position="132"/>
        <end position="154"/>
    </location>
</feature>
<dbReference type="Gene3D" id="3.30.465.10">
    <property type="match status" value="1"/>
</dbReference>
<dbReference type="InterPro" id="IPR002550">
    <property type="entry name" value="CNNM"/>
</dbReference>
<evidence type="ECO:0000256" key="5">
    <source>
        <dbReference type="ARBA" id="ARBA00022989"/>
    </source>
</evidence>
<evidence type="ECO:0000313" key="14">
    <source>
        <dbReference type="Proteomes" id="UP001524478"/>
    </source>
</evidence>
<evidence type="ECO:0000256" key="2">
    <source>
        <dbReference type="ARBA" id="ARBA00006337"/>
    </source>
</evidence>
<dbReference type="InterPro" id="IPR016169">
    <property type="entry name" value="FAD-bd_PCMH_sub2"/>
</dbReference>
<evidence type="ECO:0000259" key="12">
    <source>
        <dbReference type="PROSITE" id="PS51846"/>
    </source>
</evidence>
<evidence type="ECO:0000256" key="4">
    <source>
        <dbReference type="ARBA" id="ARBA00022737"/>
    </source>
</evidence>
<evidence type="ECO:0000256" key="1">
    <source>
        <dbReference type="ARBA" id="ARBA00004141"/>
    </source>
</evidence>
<evidence type="ECO:0000313" key="13">
    <source>
        <dbReference type="EMBL" id="MCQ4925579.1"/>
    </source>
</evidence>
<feature type="transmembrane region" description="Helical" evidence="10">
    <location>
        <begin position="6"/>
        <end position="31"/>
    </location>
</feature>
<feature type="domain" description="CBS" evidence="11">
    <location>
        <begin position="273"/>
        <end position="330"/>
    </location>
</feature>
<protein>
    <submittedName>
        <fullName evidence="13">Hemolysin family protein</fullName>
    </submittedName>
</protein>
<accession>A0ABT1SGG6</accession>
<organism evidence="13 14">
    <name type="scientific">Tissierella carlieri</name>
    <dbReference type="NCBI Taxonomy" id="689904"/>
    <lineage>
        <taxon>Bacteria</taxon>
        <taxon>Bacillati</taxon>
        <taxon>Bacillota</taxon>
        <taxon>Tissierellia</taxon>
        <taxon>Tissierellales</taxon>
        <taxon>Tissierellaceae</taxon>
        <taxon>Tissierella</taxon>
    </lineage>
</organism>
<evidence type="ECO:0000256" key="8">
    <source>
        <dbReference type="PROSITE-ProRule" id="PRU00703"/>
    </source>
</evidence>
<dbReference type="PROSITE" id="PS51371">
    <property type="entry name" value="CBS"/>
    <property type="match status" value="2"/>
</dbReference>
<comment type="similarity">
    <text evidence="2">Belongs to the UPF0053 family.</text>
</comment>
<proteinExistence type="inferred from homology"/>
<comment type="subcellular location">
    <subcellularLocation>
        <location evidence="1">Membrane</location>
        <topology evidence="1">Multi-pass membrane protein</topology>
    </subcellularLocation>
</comment>
<keyword evidence="5 9" id="KW-1133">Transmembrane helix</keyword>
<dbReference type="SUPFAM" id="SSF54631">
    <property type="entry name" value="CBS-domain pair"/>
    <property type="match status" value="1"/>
</dbReference>
<dbReference type="Gene3D" id="3.10.580.10">
    <property type="entry name" value="CBS-domain"/>
    <property type="match status" value="1"/>
</dbReference>
<keyword evidence="7 9" id="KW-0472">Membrane</keyword>
<evidence type="ECO:0000256" key="7">
    <source>
        <dbReference type="ARBA" id="ARBA00023136"/>
    </source>
</evidence>
<evidence type="ECO:0000256" key="3">
    <source>
        <dbReference type="ARBA" id="ARBA00022692"/>
    </source>
</evidence>
<name>A0ABT1SGG6_9FIRM</name>
<keyword evidence="6 8" id="KW-0129">CBS domain</keyword>
<dbReference type="RefSeq" id="WP_201259998.1">
    <property type="nucleotide sequence ID" value="NZ_CP172320.1"/>
</dbReference>
<dbReference type="Pfam" id="PF00571">
    <property type="entry name" value="CBS"/>
    <property type="match status" value="2"/>
</dbReference>
<comment type="caution">
    <text evidence="13">The sequence shown here is derived from an EMBL/GenBank/DDBJ whole genome shotgun (WGS) entry which is preliminary data.</text>
</comment>
<evidence type="ECO:0000256" key="10">
    <source>
        <dbReference type="SAM" id="Phobius"/>
    </source>
</evidence>
<keyword evidence="14" id="KW-1185">Reference proteome</keyword>
<evidence type="ECO:0000256" key="9">
    <source>
        <dbReference type="PROSITE-ProRule" id="PRU01193"/>
    </source>
</evidence>
<dbReference type="SMART" id="SM00116">
    <property type="entry name" value="CBS"/>
    <property type="match status" value="2"/>
</dbReference>
<dbReference type="InterPro" id="IPR044751">
    <property type="entry name" value="Ion_transp-like_CBS"/>
</dbReference>
<dbReference type="CDD" id="cd04590">
    <property type="entry name" value="CBS_pair_CorC_HlyC_assoc"/>
    <property type="match status" value="1"/>
</dbReference>
<dbReference type="PANTHER" id="PTHR22777:SF17">
    <property type="entry name" value="UPF0053 PROTEIN SLL0260"/>
    <property type="match status" value="1"/>
</dbReference>
<evidence type="ECO:0000259" key="11">
    <source>
        <dbReference type="PROSITE" id="PS51371"/>
    </source>
</evidence>
<dbReference type="InterPro" id="IPR046342">
    <property type="entry name" value="CBS_dom_sf"/>
</dbReference>
<dbReference type="EMBL" id="JANGAC010000024">
    <property type="protein sequence ID" value="MCQ4925579.1"/>
    <property type="molecule type" value="Genomic_DNA"/>
</dbReference>
<feature type="transmembrane region" description="Helical" evidence="10">
    <location>
        <begin position="92"/>
        <end position="111"/>
    </location>
</feature>
<evidence type="ECO:0000256" key="6">
    <source>
        <dbReference type="ARBA" id="ARBA00023122"/>
    </source>
</evidence>
<sequence length="415" mass="46830">MLSDHLFWEFIILFILIGLSAFFSASETALVSLSKIRLRRMVEDNEKNAKLISNLVENPNKLLGAILIGNNVVNIGASAIATSIAIDLYGSKGTLISTIVMTILILVFGEVTPKSLAAQNSEKTSVKVARPISFVTIVFKPLISILTFVTNGIVRLLGGTKTGTQPLITEDELKTIVNVSHEEGVLEGEERQMIYNVFEFGDSHAKDVMTPRTNMAVVNINSTYSELLEFLKEENFSRIPVYDEDIDDIVGIMHVKDLILYVDNKDNFKLKDIIRPAYYTYEFKSTAELFDEMRLNRIPVAIILDEYGGTVGMVTTEDLVEEIVGEIKDEYDEEHEDIEVIKEDEYLVDGSTKLDLLNEMIGTNIESEDFDSIGGFVIGILDRFPEENEIIEYENLKFIIEKIEKNRIEKMRILT</sequence>
<dbReference type="SUPFAM" id="SSF56176">
    <property type="entry name" value="FAD-binding/transporter-associated domain-like"/>
    <property type="match status" value="1"/>
</dbReference>
<dbReference type="SMART" id="SM01091">
    <property type="entry name" value="CorC_HlyC"/>
    <property type="match status" value="1"/>
</dbReference>
<reference evidence="13 14" key="1">
    <citation type="submission" date="2022-06" db="EMBL/GenBank/DDBJ databases">
        <title>Isolation of gut microbiota from human fecal samples.</title>
        <authorList>
            <person name="Pamer E.G."/>
            <person name="Barat B."/>
            <person name="Waligurski E."/>
            <person name="Medina S."/>
            <person name="Paddock L."/>
            <person name="Mostad J."/>
        </authorList>
    </citation>
    <scope>NUCLEOTIDE SEQUENCE [LARGE SCALE GENOMIC DNA]</scope>
    <source>
        <strain evidence="13 14">DFI.7.95</strain>
    </source>
</reference>
<feature type="transmembrane region" description="Helical" evidence="10">
    <location>
        <begin position="62"/>
        <end position="86"/>
    </location>
</feature>
<keyword evidence="4" id="KW-0677">Repeat</keyword>